<dbReference type="AlphaFoldDB" id="A0AAV9HU00"/>
<reference evidence="1" key="2">
    <citation type="submission" date="2023-06" db="EMBL/GenBank/DDBJ databases">
        <authorList>
            <consortium name="Lawrence Berkeley National Laboratory"/>
            <person name="Mondo S.J."/>
            <person name="Hensen N."/>
            <person name="Bonometti L."/>
            <person name="Westerberg I."/>
            <person name="Brannstrom I.O."/>
            <person name="Guillou S."/>
            <person name="Cros-Aarteil S."/>
            <person name="Calhoun S."/>
            <person name="Haridas S."/>
            <person name="Kuo A."/>
            <person name="Pangilinan J."/>
            <person name="Riley R."/>
            <person name="Labutti K."/>
            <person name="Andreopoulos B."/>
            <person name="Lipzen A."/>
            <person name="Chen C."/>
            <person name="Yanf M."/>
            <person name="Daum C."/>
            <person name="Ng V."/>
            <person name="Clum A."/>
            <person name="Steindorff A."/>
            <person name="Ohm R."/>
            <person name="Martin F."/>
            <person name="Silar P."/>
            <person name="Natvig D."/>
            <person name="Lalanne C."/>
            <person name="Gautier V."/>
            <person name="Ament-Velasquez S.L."/>
            <person name="Kruys A."/>
            <person name="Hutchinson M.I."/>
            <person name="Powell A.J."/>
            <person name="Barry K."/>
            <person name="Miller A.N."/>
            <person name="Grigoriev I.V."/>
            <person name="Debuchy R."/>
            <person name="Gladieux P."/>
            <person name="Thoren M.H."/>
            <person name="Johannesson H."/>
        </authorList>
    </citation>
    <scope>NUCLEOTIDE SEQUENCE</scope>
    <source>
        <strain evidence="1">PSN324</strain>
    </source>
</reference>
<comment type="caution">
    <text evidence="1">The sequence shown here is derived from an EMBL/GenBank/DDBJ whole genome shotgun (WGS) entry which is preliminary data.</text>
</comment>
<sequence length="155" mass="17099">QPCPRTDQSFPACNPINSTGHRVGAEPGYDDYFFPCSHAKVIVLRLPLPPWIHPPGPHVQVPFYACRVPGNLTVGEVLVGLGSTQNRKEDMRSGNQGRSRLHVIYPQGGGRWGHMEEVRGDDEDMCGKSVKEMGWCGVEDGEGEGEGVVYLWVQK</sequence>
<feature type="non-terminal residue" evidence="1">
    <location>
        <position position="1"/>
    </location>
</feature>
<dbReference type="Proteomes" id="UP001321749">
    <property type="component" value="Unassembled WGS sequence"/>
</dbReference>
<protein>
    <submittedName>
        <fullName evidence="1">Uncharacterized protein</fullName>
    </submittedName>
</protein>
<gene>
    <name evidence="1" type="ORF">QBC42DRAFT_173341</name>
</gene>
<keyword evidence="2" id="KW-1185">Reference proteome</keyword>
<evidence type="ECO:0000313" key="1">
    <source>
        <dbReference type="EMBL" id="KAK4463565.1"/>
    </source>
</evidence>
<proteinExistence type="predicted"/>
<evidence type="ECO:0000313" key="2">
    <source>
        <dbReference type="Proteomes" id="UP001321749"/>
    </source>
</evidence>
<organism evidence="1 2">
    <name type="scientific">Cladorrhinum samala</name>
    <dbReference type="NCBI Taxonomy" id="585594"/>
    <lineage>
        <taxon>Eukaryota</taxon>
        <taxon>Fungi</taxon>
        <taxon>Dikarya</taxon>
        <taxon>Ascomycota</taxon>
        <taxon>Pezizomycotina</taxon>
        <taxon>Sordariomycetes</taxon>
        <taxon>Sordariomycetidae</taxon>
        <taxon>Sordariales</taxon>
        <taxon>Podosporaceae</taxon>
        <taxon>Cladorrhinum</taxon>
    </lineage>
</organism>
<accession>A0AAV9HU00</accession>
<reference evidence="1" key="1">
    <citation type="journal article" date="2023" name="Mol. Phylogenet. Evol.">
        <title>Genome-scale phylogeny and comparative genomics of the fungal order Sordariales.</title>
        <authorList>
            <person name="Hensen N."/>
            <person name="Bonometti L."/>
            <person name="Westerberg I."/>
            <person name="Brannstrom I.O."/>
            <person name="Guillou S."/>
            <person name="Cros-Aarteil S."/>
            <person name="Calhoun S."/>
            <person name="Haridas S."/>
            <person name="Kuo A."/>
            <person name="Mondo S."/>
            <person name="Pangilinan J."/>
            <person name="Riley R."/>
            <person name="LaButti K."/>
            <person name="Andreopoulos B."/>
            <person name="Lipzen A."/>
            <person name="Chen C."/>
            <person name="Yan M."/>
            <person name="Daum C."/>
            <person name="Ng V."/>
            <person name="Clum A."/>
            <person name="Steindorff A."/>
            <person name="Ohm R.A."/>
            <person name="Martin F."/>
            <person name="Silar P."/>
            <person name="Natvig D.O."/>
            <person name="Lalanne C."/>
            <person name="Gautier V."/>
            <person name="Ament-Velasquez S.L."/>
            <person name="Kruys A."/>
            <person name="Hutchinson M.I."/>
            <person name="Powell A.J."/>
            <person name="Barry K."/>
            <person name="Miller A.N."/>
            <person name="Grigoriev I.V."/>
            <person name="Debuchy R."/>
            <person name="Gladieux P."/>
            <person name="Hiltunen Thoren M."/>
            <person name="Johannesson H."/>
        </authorList>
    </citation>
    <scope>NUCLEOTIDE SEQUENCE</scope>
    <source>
        <strain evidence="1">PSN324</strain>
    </source>
</reference>
<name>A0AAV9HU00_9PEZI</name>
<dbReference type="EMBL" id="MU864958">
    <property type="protein sequence ID" value="KAK4463565.1"/>
    <property type="molecule type" value="Genomic_DNA"/>
</dbReference>